<keyword evidence="1" id="KW-0472">Membrane</keyword>
<dbReference type="AlphaFoldDB" id="A0A840UD87"/>
<reference evidence="3 4" key="1">
    <citation type="submission" date="2020-08" db="EMBL/GenBank/DDBJ databases">
        <title>Genomic Encyclopedia of Type Strains, Phase IV (KMG-IV): sequencing the most valuable type-strain genomes for metagenomic binning, comparative biology and taxonomic classification.</title>
        <authorList>
            <person name="Goeker M."/>
        </authorList>
    </citation>
    <scope>NUCLEOTIDE SEQUENCE [LARGE SCALE GENOMIC DNA]</scope>
    <source>
        <strain evidence="3 4">DSM 22359</strain>
    </source>
</reference>
<feature type="domain" description="Type 4 fimbrial biogenesis protein PilX N-terminal" evidence="2">
    <location>
        <begin position="21"/>
        <end position="64"/>
    </location>
</feature>
<dbReference type="EMBL" id="JACHFE010000007">
    <property type="protein sequence ID" value="MBB5322163.1"/>
    <property type="molecule type" value="Genomic_DNA"/>
</dbReference>
<dbReference type="Proteomes" id="UP000591735">
    <property type="component" value="Unassembled WGS sequence"/>
</dbReference>
<keyword evidence="1" id="KW-1133">Transmembrane helix</keyword>
<sequence>MTMADIMDCKPIAMAGPGRQQGAVLVISLIVLLVVTLLGLGSLETAVFQERMAVNAQNKNVAFQNTASLLEDVLEDDSVIGGTSTAMSDAIDRGVGVPSAAQNFSGATAPVSAEYTMTYVGDAGLFARPGQERSAPTSGQAQIPRARFELRLTTDNAQTQVGTSHIQGFEPN</sequence>
<dbReference type="Pfam" id="PF14341">
    <property type="entry name" value="PilX_N"/>
    <property type="match status" value="1"/>
</dbReference>
<dbReference type="RefSeq" id="WP_183705045.1">
    <property type="nucleotide sequence ID" value="NZ_JACHFE010000007.1"/>
</dbReference>
<comment type="caution">
    <text evidence="3">The sequence shown here is derived from an EMBL/GenBank/DDBJ whole genome shotgun (WGS) entry which is preliminary data.</text>
</comment>
<organism evidence="3 4">
    <name type="scientific">Marinobacter oulmenensis</name>
    <dbReference type="NCBI Taxonomy" id="643747"/>
    <lineage>
        <taxon>Bacteria</taxon>
        <taxon>Pseudomonadati</taxon>
        <taxon>Pseudomonadota</taxon>
        <taxon>Gammaproteobacteria</taxon>
        <taxon>Pseudomonadales</taxon>
        <taxon>Marinobacteraceae</taxon>
        <taxon>Marinobacter</taxon>
    </lineage>
</organism>
<proteinExistence type="predicted"/>
<protein>
    <submittedName>
        <fullName evidence="3">Type IV pilus assembly protein PilX</fullName>
    </submittedName>
</protein>
<evidence type="ECO:0000313" key="3">
    <source>
        <dbReference type="EMBL" id="MBB5322163.1"/>
    </source>
</evidence>
<accession>A0A840UD87</accession>
<gene>
    <name evidence="3" type="ORF">HNR38_002658</name>
</gene>
<evidence type="ECO:0000259" key="2">
    <source>
        <dbReference type="Pfam" id="PF14341"/>
    </source>
</evidence>
<keyword evidence="4" id="KW-1185">Reference proteome</keyword>
<name>A0A840UD87_9GAMM</name>
<evidence type="ECO:0000256" key="1">
    <source>
        <dbReference type="SAM" id="Phobius"/>
    </source>
</evidence>
<evidence type="ECO:0000313" key="4">
    <source>
        <dbReference type="Proteomes" id="UP000591735"/>
    </source>
</evidence>
<dbReference type="InterPro" id="IPR025746">
    <property type="entry name" value="PilX_N_dom"/>
</dbReference>
<feature type="transmembrane region" description="Helical" evidence="1">
    <location>
        <begin position="23"/>
        <end position="43"/>
    </location>
</feature>
<keyword evidence="1" id="KW-0812">Transmembrane</keyword>